<dbReference type="EMBL" id="CACVKT020000783">
    <property type="protein sequence ID" value="CAC5362966.1"/>
    <property type="molecule type" value="Genomic_DNA"/>
</dbReference>
<keyword evidence="2" id="KW-1185">Reference proteome</keyword>
<evidence type="ECO:0000313" key="2">
    <source>
        <dbReference type="Proteomes" id="UP000507470"/>
    </source>
</evidence>
<gene>
    <name evidence="1" type="ORF">MCOR_4551</name>
</gene>
<reference evidence="1 2" key="1">
    <citation type="submission" date="2020-06" db="EMBL/GenBank/DDBJ databases">
        <authorList>
            <person name="Li R."/>
            <person name="Bekaert M."/>
        </authorList>
    </citation>
    <scope>NUCLEOTIDE SEQUENCE [LARGE SCALE GENOMIC DNA]</scope>
    <source>
        <strain evidence="2">wild</strain>
    </source>
</reference>
<protein>
    <submittedName>
        <fullName evidence="1">Uncharacterized protein</fullName>
    </submittedName>
</protein>
<dbReference type="Proteomes" id="UP000507470">
    <property type="component" value="Unassembled WGS sequence"/>
</dbReference>
<evidence type="ECO:0000313" key="1">
    <source>
        <dbReference type="EMBL" id="CAC5362966.1"/>
    </source>
</evidence>
<sequence length="170" mass="19215">MQYFGPEKKTTSMKDGAVVKIVCDFENDKNCSIKVSFYKTGSVVKQGSECVKFSDTFFQKLRDSIPDSSLPFHANDSLDENMNPVDHENKTVIEQKEKEENSLDSSVTFTKNLITNDCTSTPIQKQVPYKHDVQSPKKRITQHSKTLCVKLDAVNTTFSQLKPPCNHLCT</sequence>
<organism evidence="1 2">
    <name type="scientific">Mytilus coruscus</name>
    <name type="common">Sea mussel</name>
    <dbReference type="NCBI Taxonomy" id="42192"/>
    <lineage>
        <taxon>Eukaryota</taxon>
        <taxon>Metazoa</taxon>
        <taxon>Spiralia</taxon>
        <taxon>Lophotrochozoa</taxon>
        <taxon>Mollusca</taxon>
        <taxon>Bivalvia</taxon>
        <taxon>Autobranchia</taxon>
        <taxon>Pteriomorphia</taxon>
        <taxon>Mytilida</taxon>
        <taxon>Mytiloidea</taxon>
        <taxon>Mytilidae</taxon>
        <taxon>Mytilinae</taxon>
        <taxon>Mytilus</taxon>
    </lineage>
</organism>
<accession>A0A6J8AAF7</accession>
<dbReference type="OrthoDB" id="6174124at2759"/>
<dbReference type="AlphaFoldDB" id="A0A6J8AAF7"/>
<name>A0A6J8AAF7_MYTCO</name>
<proteinExistence type="predicted"/>